<evidence type="ECO:0000256" key="3">
    <source>
        <dbReference type="ARBA" id="ARBA00004910"/>
    </source>
</evidence>
<evidence type="ECO:0000256" key="2">
    <source>
        <dbReference type="ARBA" id="ARBA00004882"/>
    </source>
</evidence>
<dbReference type="InterPro" id="IPR004794">
    <property type="entry name" value="Eubact_RibD"/>
</dbReference>
<dbReference type="Gene3D" id="3.40.140.10">
    <property type="entry name" value="Cytidine Deaminase, domain 2"/>
    <property type="match status" value="1"/>
</dbReference>
<dbReference type="InterPro" id="IPR050765">
    <property type="entry name" value="Riboflavin_Biosynth_HTPR"/>
</dbReference>
<dbReference type="CDD" id="cd01284">
    <property type="entry name" value="Riboflavin_deaminase-reductase"/>
    <property type="match status" value="1"/>
</dbReference>
<keyword evidence="6 13" id="KW-0686">Riboflavin biosynthesis</keyword>
<sequence length="365" mass="38640">MTPADAAQDAAFMRRALDLARRGWGQTAPNPMVGAVVVRDGEVIAEGFHARFGGPHAEAAALAALPKKGARDAVVYVTLEPCAHHGKTPPCADALIKAKVRRVVIACTDPNPVAAGGIVKLRSAGIEVDVGIEQQAAEELNAPFLRAARRRDRPFITLKLALSAEGAIARADGRQQWLTGPQAKREVHRLRAGADAILVGIGTVLADDPALTVREWPEPRVAPWRLVLDRRARLPLTSQLVKTAREVAVGVLAERPDPSTMAALTAAGVEVSVAPDLGGHLRALRSRGVQHILAEPGDRVATALLEGGFVDRLIIFRTSVPLGPDTLAAVGKVLPPVEGGAGWSVLAEQDLGADRMTIYRNDAPR</sequence>
<feature type="binding site" evidence="15">
    <location>
        <begin position="297"/>
        <end position="303"/>
    </location>
    <ligand>
        <name>NADP(+)</name>
        <dbReference type="ChEBI" id="CHEBI:58349"/>
    </ligand>
</feature>
<proteinExistence type="inferred from homology"/>
<comment type="similarity">
    <text evidence="5 13">In the C-terminal section; belongs to the HTP reductase family.</text>
</comment>
<evidence type="ECO:0000256" key="12">
    <source>
        <dbReference type="ARBA" id="ARBA00023268"/>
    </source>
</evidence>
<evidence type="ECO:0000256" key="9">
    <source>
        <dbReference type="ARBA" id="ARBA00022833"/>
    </source>
</evidence>
<keyword evidence="8 13" id="KW-0378">Hydrolase</keyword>
<dbReference type="Pfam" id="PF00383">
    <property type="entry name" value="dCMP_cyt_deam_1"/>
    <property type="match status" value="1"/>
</dbReference>
<evidence type="ECO:0000313" key="18">
    <source>
        <dbReference type="EMBL" id="WKW12043.1"/>
    </source>
</evidence>
<dbReference type="PANTHER" id="PTHR38011:SF7">
    <property type="entry name" value="2,5-DIAMINO-6-RIBOSYLAMINO-4(3H)-PYRIMIDINONE 5'-PHOSPHATE REDUCTASE"/>
    <property type="match status" value="1"/>
</dbReference>
<evidence type="ECO:0000256" key="6">
    <source>
        <dbReference type="ARBA" id="ARBA00022619"/>
    </source>
</evidence>
<dbReference type="Gene3D" id="3.40.430.10">
    <property type="entry name" value="Dihydrofolate Reductase, subunit A"/>
    <property type="match status" value="1"/>
</dbReference>
<feature type="binding site" evidence="15">
    <location>
        <position position="295"/>
    </location>
    <ligand>
        <name>substrate</name>
    </ligand>
</feature>
<feature type="binding site" evidence="15">
    <location>
        <position position="191"/>
    </location>
    <ligand>
        <name>substrate</name>
    </ligand>
</feature>
<keyword evidence="12" id="KW-0511">Multifunctional enzyme</keyword>
<comment type="pathway">
    <text evidence="2 13">Cofactor biosynthesis; riboflavin biosynthesis; 5-amino-6-(D-ribitylamino)uracil from GTP: step 2/4.</text>
</comment>
<evidence type="ECO:0000256" key="4">
    <source>
        <dbReference type="ARBA" id="ARBA00005259"/>
    </source>
</evidence>
<dbReference type="Pfam" id="PF01872">
    <property type="entry name" value="RibD_C"/>
    <property type="match status" value="1"/>
</dbReference>
<evidence type="ECO:0000256" key="16">
    <source>
        <dbReference type="PIRSR" id="PIRSR006769-3"/>
    </source>
</evidence>
<dbReference type="PIRSF" id="PIRSF006769">
    <property type="entry name" value="RibD"/>
    <property type="match status" value="1"/>
</dbReference>
<dbReference type="EMBL" id="CP130613">
    <property type="protein sequence ID" value="WKW14952.1"/>
    <property type="molecule type" value="Genomic_DNA"/>
</dbReference>
<name>A0AA49Q7D3_9BACT</name>
<dbReference type="PROSITE" id="PS00903">
    <property type="entry name" value="CYT_DCMP_DEAMINASES_1"/>
    <property type="match status" value="1"/>
</dbReference>
<reference evidence="19" key="1">
    <citation type="submission" date="2023-07" db="EMBL/GenBank/DDBJ databases">
        <authorList>
            <person name="Haufschild T."/>
            <person name="Kallscheuer N."/>
            <person name="Hammer J."/>
            <person name="Kohn T."/>
            <person name="Kabuu M."/>
            <person name="Jogler M."/>
            <person name="Wohfarth N."/>
            <person name="Heuer A."/>
            <person name="Rohde M."/>
            <person name="van Teeseling M.C.F."/>
            <person name="Jogler C."/>
        </authorList>
    </citation>
    <scope>NUCLEOTIDE SEQUENCE</scope>
    <source>
        <strain evidence="18">Strain 138</strain>
        <strain evidence="19">Strain 318</strain>
    </source>
</reference>
<gene>
    <name evidence="19" type="primary">ribD</name>
    <name evidence="18" type="ORF">Strain138_001315</name>
    <name evidence="19" type="ORF">Strain318_001315</name>
</gene>
<keyword evidence="7 13" id="KW-0479">Metal-binding</keyword>
<dbReference type="GO" id="GO:0008270">
    <property type="term" value="F:zinc ion binding"/>
    <property type="evidence" value="ECO:0007669"/>
    <property type="project" value="InterPro"/>
</dbReference>
<feature type="binding site" evidence="16">
    <location>
        <position position="82"/>
    </location>
    <ligand>
        <name>Zn(2+)</name>
        <dbReference type="ChEBI" id="CHEBI:29105"/>
        <note>catalytic</note>
    </ligand>
</feature>
<evidence type="ECO:0000256" key="15">
    <source>
        <dbReference type="PIRSR" id="PIRSR006769-2"/>
    </source>
</evidence>
<keyword evidence="10 13" id="KW-0521">NADP</keyword>
<dbReference type="SUPFAM" id="SSF53597">
    <property type="entry name" value="Dihydrofolate reductase-like"/>
    <property type="match status" value="1"/>
</dbReference>
<comment type="cofactor">
    <cofactor evidence="13 16">
        <name>Zn(2+)</name>
        <dbReference type="ChEBI" id="CHEBI:29105"/>
    </cofactor>
    <text evidence="13 16">Binds 1 zinc ion.</text>
</comment>
<dbReference type="AlphaFoldDB" id="A0AA49Q7D3"/>
<dbReference type="InterPro" id="IPR016193">
    <property type="entry name" value="Cytidine_deaminase-like"/>
</dbReference>
<feature type="binding site" evidence="15">
    <location>
        <position position="161"/>
    </location>
    <ligand>
        <name>NADP(+)</name>
        <dbReference type="ChEBI" id="CHEBI:58349"/>
    </ligand>
</feature>
<feature type="active site" description="Proton donor" evidence="14">
    <location>
        <position position="58"/>
    </location>
</feature>
<dbReference type="InterPro" id="IPR024072">
    <property type="entry name" value="DHFR-like_dom_sf"/>
</dbReference>
<evidence type="ECO:0000256" key="5">
    <source>
        <dbReference type="ARBA" id="ARBA00007417"/>
    </source>
</evidence>
<comment type="similarity">
    <text evidence="4 13">In the N-terminal section; belongs to the cytidine and deoxycytidylate deaminase family.</text>
</comment>
<dbReference type="NCBIfam" id="TIGR00326">
    <property type="entry name" value="eubact_ribD"/>
    <property type="match status" value="1"/>
</dbReference>
<dbReference type="InterPro" id="IPR002125">
    <property type="entry name" value="CMP_dCMP_dom"/>
</dbReference>
<feature type="binding site" evidence="15">
    <location>
        <position position="207"/>
    </location>
    <ligand>
        <name>NADP(+)</name>
        <dbReference type="ChEBI" id="CHEBI:58349"/>
    </ligand>
</feature>
<keyword evidence="20" id="KW-1185">Reference proteome</keyword>
<feature type="binding site" evidence="16">
    <location>
        <position position="91"/>
    </location>
    <ligand>
        <name>Zn(2+)</name>
        <dbReference type="ChEBI" id="CHEBI:29105"/>
        <note>catalytic</note>
    </ligand>
</feature>
<dbReference type="Proteomes" id="UP001229955">
    <property type="component" value="Chromosome"/>
</dbReference>
<dbReference type="EC" id="1.1.1.193" evidence="13"/>
<evidence type="ECO:0000256" key="8">
    <source>
        <dbReference type="ARBA" id="ARBA00022801"/>
    </source>
</evidence>
<accession>A0AA49Q7D3</accession>
<comment type="function">
    <text evidence="1 13">Converts 2,5-diamino-6-(ribosylamino)-4(3h)-pyrimidinone 5'-phosphate into 5-amino-6-(ribosylamino)-2,4(1h,3h)-pyrimidinedione 5'-phosphate.</text>
</comment>
<keyword evidence="9 13" id="KW-0862">Zinc</keyword>
<evidence type="ECO:0000256" key="7">
    <source>
        <dbReference type="ARBA" id="ARBA00022723"/>
    </source>
</evidence>
<evidence type="ECO:0000256" key="14">
    <source>
        <dbReference type="PIRSR" id="PIRSR006769-1"/>
    </source>
</evidence>
<dbReference type="FunFam" id="3.40.140.10:FF:000025">
    <property type="entry name" value="Riboflavin biosynthesis protein RibD"/>
    <property type="match status" value="1"/>
</dbReference>
<protein>
    <recommendedName>
        <fullName evidence="13">Riboflavin biosynthesis protein RibD</fullName>
    </recommendedName>
    <domain>
        <recommendedName>
            <fullName evidence="13">Diaminohydroxyphosphoribosylaminopyrimidine deaminase</fullName>
            <shortName evidence="13">DRAP deaminase</shortName>
            <ecNumber evidence="13">3.5.4.26</ecNumber>
        </recommendedName>
        <alternativeName>
            <fullName evidence="13">Riboflavin-specific deaminase</fullName>
        </alternativeName>
    </domain>
    <domain>
        <recommendedName>
            <fullName evidence="13">5-amino-6-(5-phosphoribosylamino)uracil reductase</fullName>
            <ecNumber evidence="13">1.1.1.193</ecNumber>
        </recommendedName>
        <alternativeName>
            <fullName evidence="13">HTP reductase</fullName>
        </alternativeName>
    </domain>
</protein>
<dbReference type="SUPFAM" id="SSF53927">
    <property type="entry name" value="Cytidine deaminase-like"/>
    <property type="match status" value="1"/>
</dbReference>
<evidence type="ECO:0000256" key="13">
    <source>
        <dbReference type="PIRNR" id="PIRNR006769"/>
    </source>
</evidence>
<feature type="binding site" evidence="15">
    <location>
        <position position="214"/>
    </location>
    <ligand>
        <name>substrate</name>
    </ligand>
</feature>
<evidence type="ECO:0000313" key="19">
    <source>
        <dbReference type="EMBL" id="WKW14952.1"/>
    </source>
</evidence>
<dbReference type="EC" id="3.5.4.26" evidence="13"/>
<evidence type="ECO:0000256" key="10">
    <source>
        <dbReference type="ARBA" id="ARBA00022857"/>
    </source>
</evidence>
<dbReference type="GO" id="GO:0009231">
    <property type="term" value="P:riboflavin biosynthetic process"/>
    <property type="evidence" value="ECO:0007669"/>
    <property type="project" value="UniProtKB-KW"/>
</dbReference>
<dbReference type="GO" id="GO:0008703">
    <property type="term" value="F:5-amino-6-(5-phosphoribosylamino)uracil reductase activity"/>
    <property type="evidence" value="ECO:0007669"/>
    <property type="project" value="UniProtKB-EC"/>
</dbReference>
<dbReference type="InterPro" id="IPR002734">
    <property type="entry name" value="RibDG_C"/>
</dbReference>
<evidence type="ECO:0000256" key="1">
    <source>
        <dbReference type="ARBA" id="ARBA00002151"/>
    </source>
</evidence>
<comment type="catalytic activity">
    <reaction evidence="13">
        <text>5-amino-6-(5-phospho-D-ribitylamino)uracil + NADP(+) = 5-amino-6-(5-phospho-D-ribosylamino)uracil + NADPH + H(+)</text>
        <dbReference type="Rhea" id="RHEA:17845"/>
        <dbReference type="ChEBI" id="CHEBI:15378"/>
        <dbReference type="ChEBI" id="CHEBI:57783"/>
        <dbReference type="ChEBI" id="CHEBI:58349"/>
        <dbReference type="ChEBI" id="CHEBI:58421"/>
        <dbReference type="ChEBI" id="CHEBI:58453"/>
        <dbReference type="EC" id="1.1.1.193"/>
    </reaction>
</comment>
<dbReference type="GO" id="GO:0008835">
    <property type="term" value="F:diaminohydroxyphosphoribosylaminopyrimidine deaminase activity"/>
    <property type="evidence" value="ECO:0007669"/>
    <property type="project" value="UniProtKB-EC"/>
</dbReference>
<dbReference type="EMBL" id="CP130612">
    <property type="protein sequence ID" value="WKW12043.1"/>
    <property type="molecule type" value="Genomic_DNA"/>
</dbReference>
<feature type="domain" description="CMP/dCMP-type deaminase" evidence="17">
    <location>
        <begin position="7"/>
        <end position="129"/>
    </location>
</feature>
<dbReference type="RefSeq" id="WP_367887720.1">
    <property type="nucleotide sequence ID" value="NZ_CP130612.1"/>
</dbReference>
<evidence type="ECO:0000256" key="11">
    <source>
        <dbReference type="ARBA" id="ARBA00023002"/>
    </source>
</evidence>
<dbReference type="KEGG" id="pspc:Strain318_001315"/>
<feature type="binding site" evidence="16">
    <location>
        <position position="56"/>
    </location>
    <ligand>
        <name>Zn(2+)</name>
        <dbReference type="ChEBI" id="CHEBI:29105"/>
        <note>catalytic</note>
    </ligand>
</feature>
<comment type="pathway">
    <text evidence="3 13">Cofactor biosynthesis; riboflavin biosynthesis; 5-amino-6-(D-ribitylamino)uracil from GTP: step 3/4.</text>
</comment>
<evidence type="ECO:0000259" key="17">
    <source>
        <dbReference type="PROSITE" id="PS51747"/>
    </source>
</evidence>
<evidence type="ECO:0000313" key="20">
    <source>
        <dbReference type="Proteomes" id="UP001229955"/>
    </source>
</evidence>
<feature type="binding site" evidence="15">
    <location>
        <position position="211"/>
    </location>
    <ligand>
        <name>substrate</name>
    </ligand>
</feature>
<dbReference type="PROSITE" id="PS51747">
    <property type="entry name" value="CYT_DCMP_DEAMINASES_2"/>
    <property type="match status" value="1"/>
</dbReference>
<comment type="catalytic activity">
    <reaction evidence="13">
        <text>2,5-diamino-6-hydroxy-4-(5-phosphoribosylamino)-pyrimidine + H2O + H(+) = 5-amino-6-(5-phospho-D-ribosylamino)uracil + NH4(+)</text>
        <dbReference type="Rhea" id="RHEA:21868"/>
        <dbReference type="ChEBI" id="CHEBI:15377"/>
        <dbReference type="ChEBI" id="CHEBI:15378"/>
        <dbReference type="ChEBI" id="CHEBI:28938"/>
        <dbReference type="ChEBI" id="CHEBI:58453"/>
        <dbReference type="ChEBI" id="CHEBI:58614"/>
        <dbReference type="EC" id="3.5.4.26"/>
    </reaction>
</comment>
<feature type="binding site" evidence="15">
    <location>
        <position position="203"/>
    </location>
    <ligand>
        <name>substrate</name>
    </ligand>
</feature>
<dbReference type="InterPro" id="IPR016192">
    <property type="entry name" value="APOBEC/CMP_deaminase_Zn-bd"/>
</dbReference>
<dbReference type="PANTHER" id="PTHR38011">
    <property type="entry name" value="DIHYDROFOLATE REDUCTASE FAMILY PROTEIN (AFU_ORTHOLOGUE AFUA_8G06820)"/>
    <property type="match status" value="1"/>
</dbReference>
<organism evidence="19 20">
    <name type="scientific">Pseudogemmatithrix spongiicola</name>
    <dbReference type="NCBI Taxonomy" id="3062599"/>
    <lineage>
        <taxon>Bacteria</taxon>
        <taxon>Pseudomonadati</taxon>
        <taxon>Gemmatimonadota</taxon>
        <taxon>Gemmatimonadia</taxon>
        <taxon>Gemmatimonadales</taxon>
        <taxon>Gemmatimonadaceae</taxon>
        <taxon>Pseudogemmatithrix</taxon>
    </lineage>
</organism>
<feature type="binding site" evidence="15">
    <location>
        <position position="177"/>
    </location>
    <ligand>
        <name>NADP(+)</name>
        <dbReference type="ChEBI" id="CHEBI:58349"/>
    </ligand>
</feature>
<keyword evidence="11 13" id="KW-0560">Oxidoreductase</keyword>
<accession>A0AA49Q4L3</accession>